<dbReference type="EMBL" id="VRSW01000006">
    <property type="protein sequence ID" value="TXK02721.1"/>
    <property type="molecule type" value="Genomic_DNA"/>
</dbReference>
<proteinExistence type="inferred from homology"/>
<dbReference type="SUPFAM" id="SSF75011">
    <property type="entry name" value="3-carboxy-cis,cis-mucoante lactonizing enzyme"/>
    <property type="match status" value="1"/>
</dbReference>
<comment type="caution">
    <text evidence="2">The sequence shown here is derived from an EMBL/GenBank/DDBJ whole genome shotgun (WGS) entry which is preliminary data.</text>
</comment>
<sequence>MRFWLGGYTADMGGHAAGVGVLVAGEPAAQSPRGSLTFAGTAAHAESPSWLAAHPTLDVVYATLEERGVVQAFRRTGEDTLAPLGKPLATGYATCHAAIAPGAGSLVAAAYGDGTVTRIAVNADGSLGAAVALASTTDPYGFEAENPPASLAAAGTIDLSAAAAALREAAGPEFAHLVPDYDNPEPVETLPVVEDPNARVSRAHHTTFLPGGLYATTDLGFDLVRFWRGDTEIQQVALPKGSGPRHAVWHPSGHLYVATEYSAEVYALAADRDGTWRIVTAVPVSRETSFGVDFPAEISTTADGLFLHVTVRGSNTIATIAVLDGGARLEGVSLVESGVDWPRHHVLVGDTLLIAGQRSDDVVSLSVDARTGVVGQLLYRAPAPTPTALVPIFD</sequence>
<dbReference type="Pfam" id="PF10282">
    <property type="entry name" value="Lactonase"/>
    <property type="match status" value="2"/>
</dbReference>
<reference evidence="2 3" key="1">
    <citation type="submission" date="2019-08" db="EMBL/GenBank/DDBJ databases">
        <authorList>
            <person name="Dong K."/>
        </authorList>
    </citation>
    <scope>NUCLEOTIDE SEQUENCE [LARGE SCALE GENOMIC DNA]</scope>
    <source>
        <strain evidence="2 3">M4-8</strain>
    </source>
</reference>
<dbReference type="Proteomes" id="UP000321196">
    <property type="component" value="Unassembled WGS sequence"/>
</dbReference>
<gene>
    <name evidence="2" type="ORF">FVP60_12640</name>
</gene>
<dbReference type="RefSeq" id="WP_147826655.1">
    <property type="nucleotide sequence ID" value="NZ_BAAARG010000005.1"/>
</dbReference>
<organism evidence="2 3">
    <name type="scientific">Microbacterium mitrae</name>
    <dbReference type="NCBI Taxonomy" id="664640"/>
    <lineage>
        <taxon>Bacteria</taxon>
        <taxon>Bacillati</taxon>
        <taxon>Actinomycetota</taxon>
        <taxon>Actinomycetes</taxon>
        <taxon>Micrococcales</taxon>
        <taxon>Microbacteriaceae</taxon>
        <taxon>Microbacterium</taxon>
    </lineage>
</organism>
<evidence type="ECO:0000256" key="1">
    <source>
        <dbReference type="ARBA" id="ARBA00005564"/>
    </source>
</evidence>
<dbReference type="AlphaFoldDB" id="A0A5C8HL90"/>
<dbReference type="PANTHER" id="PTHR30344:SF1">
    <property type="entry name" value="6-PHOSPHOGLUCONOLACTONASE"/>
    <property type="match status" value="1"/>
</dbReference>
<accession>A0A5C8HL90</accession>
<dbReference type="InterPro" id="IPR019405">
    <property type="entry name" value="Lactonase_7-beta_prop"/>
</dbReference>
<dbReference type="PANTHER" id="PTHR30344">
    <property type="entry name" value="6-PHOSPHOGLUCONOLACTONASE-RELATED"/>
    <property type="match status" value="1"/>
</dbReference>
<keyword evidence="3" id="KW-1185">Reference proteome</keyword>
<evidence type="ECO:0000313" key="2">
    <source>
        <dbReference type="EMBL" id="TXK02721.1"/>
    </source>
</evidence>
<name>A0A5C8HL90_9MICO</name>
<protein>
    <submittedName>
        <fullName evidence="2">Lactonase family protein</fullName>
    </submittedName>
</protein>
<dbReference type="OrthoDB" id="9790815at2"/>
<dbReference type="InterPro" id="IPR050282">
    <property type="entry name" value="Cycloisomerase_2"/>
</dbReference>
<dbReference type="InterPro" id="IPR015943">
    <property type="entry name" value="WD40/YVTN_repeat-like_dom_sf"/>
</dbReference>
<dbReference type="GO" id="GO:0017057">
    <property type="term" value="F:6-phosphogluconolactonase activity"/>
    <property type="evidence" value="ECO:0007669"/>
    <property type="project" value="TreeGrafter"/>
</dbReference>
<comment type="similarity">
    <text evidence="1">Belongs to the cycloisomerase 2 family.</text>
</comment>
<dbReference type="Gene3D" id="2.130.10.10">
    <property type="entry name" value="YVTN repeat-like/Quinoprotein amine dehydrogenase"/>
    <property type="match status" value="2"/>
</dbReference>
<evidence type="ECO:0000313" key="3">
    <source>
        <dbReference type="Proteomes" id="UP000321196"/>
    </source>
</evidence>